<dbReference type="STRING" id="336292.SAMN05660710_00744"/>
<sequence>MTPLLRQLLLPAALALLAGATAPAACEAVPRTTLALYDGTREAAPRDTRIHRYAELVLNHLGQVVVYHDIARNAAPQVDPASVALVMSWLDAPVADVSALGAWLAQDQGFCDGGPRIVAFDDLAPWAAIDPSGRSMAAMGVTWDAAIRAVGIGATVIARDRALMDFETDFLLVPGDYRAVGATPAARVLLQLGPPEAPLTLAAIGAGGGYVHASAAVQAAPGGRAAWVIDPFAFFEAVLQQDAVPRPDPTTFQGLRSFFVTILPTGWLDLMPAPVFGKPDRLASEVLVERVIEAFPDLPMSVAVLAGDLATEIGGRHAARGRQAAMQAFAAPNVEAAAEGYSDIWDWDFFARYDSSQEALMMAASGGQGTEDALVTSAFQMLREAVADPGMVRNAQWGGAPRRYAGVPFDLNRELAGAMSDVTALAPPARPVGLFAWSGNARPFDTALRAVGEAGLPGIGGGGGIMDAARPSVTGLWPMSVQVGDQRQVYDALGGDAAFTGYWTEPLSGLHALPQTLRLTERPRRLKPFQLALAARSMIHFQTLRAVQNALRLAREAEIVPIRASAYVAAAEGFARMRIIPEGPDLWRIRDGGALRTLRLDDAAGRVLDMTRSEGVMGARRVGTSLFVALAPGVEAPLVSLSAGRDPSGIAPGVGAPALSSSRPVIETWARGDCTLDFQVSGFAPGPVTLKTAPGARLAVAVSGVDDGRPRAATADAGGMLTLVVPAAPGGLRGVSISGGC</sequence>
<feature type="signal peptide" evidence="1">
    <location>
        <begin position="1"/>
        <end position="24"/>
    </location>
</feature>
<dbReference type="RefSeq" id="WP_090740395.1">
    <property type="nucleotide sequence ID" value="NZ_FMVT01000002.1"/>
</dbReference>
<feature type="chain" id="PRO_5011483120" evidence="1">
    <location>
        <begin position="25"/>
        <end position="741"/>
    </location>
</feature>
<accession>A0A1G5DBV8</accession>
<gene>
    <name evidence="2" type="ORF">SAMN05660710_00744</name>
</gene>
<evidence type="ECO:0000256" key="1">
    <source>
        <dbReference type="SAM" id="SignalP"/>
    </source>
</evidence>
<evidence type="ECO:0000313" key="2">
    <source>
        <dbReference type="EMBL" id="SCY12096.1"/>
    </source>
</evidence>
<dbReference type="AlphaFoldDB" id="A0A1G5DBV8"/>
<protein>
    <submittedName>
        <fullName evidence="2">Uncharacterized protein</fullName>
    </submittedName>
</protein>
<dbReference type="Proteomes" id="UP000199502">
    <property type="component" value="Unassembled WGS sequence"/>
</dbReference>
<dbReference type="EMBL" id="FMVT01000002">
    <property type="protein sequence ID" value="SCY12096.1"/>
    <property type="molecule type" value="Genomic_DNA"/>
</dbReference>
<reference evidence="2 3" key="1">
    <citation type="submission" date="2016-10" db="EMBL/GenBank/DDBJ databases">
        <authorList>
            <person name="de Groot N.N."/>
        </authorList>
    </citation>
    <scope>NUCLEOTIDE SEQUENCE [LARGE SCALE GENOMIC DNA]</scope>
    <source>
        <strain evidence="2 3">CGMCC 1.8925</strain>
    </source>
</reference>
<dbReference type="OrthoDB" id="7292394at2"/>
<name>A0A1G5DBV8_9RHOB</name>
<keyword evidence="3" id="KW-1185">Reference proteome</keyword>
<evidence type="ECO:0000313" key="3">
    <source>
        <dbReference type="Proteomes" id="UP000199502"/>
    </source>
</evidence>
<organism evidence="2 3">
    <name type="scientific">Paracoccus tibetensis</name>
    <dbReference type="NCBI Taxonomy" id="336292"/>
    <lineage>
        <taxon>Bacteria</taxon>
        <taxon>Pseudomonadati</taxon>
        <taxon>Pseudomonadota</taxon>
        <taxon>Alphaproteobacteria</taxon>
        <taxon>Rhodobacterales</taxon>
        <taxon>Paracoccaceae</taxon>
        <taxon>Paracoccus</taxon>
    </lineage>
</organism>
<keyword evidence="1" id="KW-0732">Signal</keyword>
<proteinExistence type="predicted"/>